<dbReference type="InterPro" id="IPR003599">
    <property type="entry name" value="Ig_sub"/>
</dbReference>
<dbReference type="Gene3D" id="2.60.40.10">
    <property type="entry name" value="Immunoglobulins"/>
    <property type="match status" value="2"/>
</dbReference>
<accession>A0A8C9RHM0</accession>
<evidence type="ECO:0000256" key="1">
    <source>
        <dbReference type="ARBA" id="ARBA00004370"/>
    </source>
</evidence>
<evidence type="ECO:0000256" key="3">
    <source>
        <dbReference type="ARBA" id="ARBA00023136"/>
    </source>
</evidence>
<feature type="chain" id="PRO_5034598195" evidence="5">
    <location>
        <begin position="22"/>
        <end position="359"/>
    </location>
</feature>
<evidence type="ECO:0000313" key="8">
    <source>
        <dbReference type="Proteomes" id="UP000694397"/>
    </source>
</evidence>
<dbReference type="GeneID" id="108937903"/>
<dbReference type="Pfam" id="PF07686">
    <property type="entry name" value="V-set"/>
    <property type="match status" value="2"/>
</dbReference>
<feature type="domain" description="Ig-like" evidence="6">
    <location>
        <begin position="141"/>
        <end position="231"/>
    </location>
</feature>
<gene>
    <name evidence="7" type="primary">pigr</name>
</gene>
<proteinExistence type="predicted"/>
<feature type="domain" description="Ig-like" evidence="6">
    <location>
        <begin position="17"/>
        <end position="125"/>
    </location>
</feature>
<name>A0A8C9RHM0_SCLFO</name>
<evidence type="ECO:0000256" key="5">
    <source>
        <dbReference type="SAM" id="SignalP"/>
    </source>
</evidence>
<dbReference type="InterPro" id="IPR013783">
    <property type="entry name" value="Ig-like_fold"/>
</dbReference>
<dbReference type="PANTHER" id="PTHR11860">
    <property type="entry name" value="POLYMERIC-IMMUNOGLOBULIN RECEPTOR"/>
    <property type="match status" value="1"/>
</dbReference>
<dbReference type="GO" id="GO:0005886">
    <property type="term" value="C:plasma membrane"/>
    <property type="evidence" value="ECO:0007669"/>
    <property type="project" value="UniProtKB-SubCell"/>
</dbReference>
<dbReference type="PROSITE" id="PS50835">
    <property type="entry name" value="IG_LIKE"/>
    <property type="match status" value="2"/>
</dbReference>
<organism evidence="7 8">
    <name type="scientific">Scleropages formosus</name>
    <name type="common">Asian bonytongue</name>
    <name type="synonym">Osteoglossum formosum</name>
    <dbReference type="NCBI Taxonomy" id="113540"/>
    <lineage>
        <taxon>Eukaryota</taxon>
        <taxon>Metazoa</taxon>
        <taxon>Chordata</taxon>
        <taxon>Craniata</taxon>
        <taxon>Vertebrata</taxon>
        <taxon>Euteleostomi</taxon>
        <taxon>Actinopterygii</taxon>
        <taxon>Neopterygii</taxon>
        <taxon>Teleostei</taxon>
        <taxon>Osteoglossocephala</taxon>
        <taxon>Osteoglossomorpha</taxon>
        <taxon>Osteoglossiformes</taxon>
        <taxon>Osteoglossidae</taxon>
        <taxon>Scleropages</taxon>
    </lineage>
</organism>
<evidence type="ECO:0000313" key="7">
    <source>
        <dbReference type="Ensembl" id="ENSSFOP00015016091.1"/>
    </source>
</evidence>
<dbReference type="CDD" id="cd05716">
    <property type="entry name" value="IgV_pIgR_like"/>
    <property type="match status" value="2"/>
</dbReference>
<evidence type="ECO:0000256" key="4">
    <source>
        <dbReference type="SAM" id="Phobius"/>
    </source>
</evidence>
<dbReference type="GO" id="GO:0004888">
    <property type="term" value="F:transmembrane signaling receptor activity"/>
    <property type="evidence" value="ECO:0007669"/>
    <property type="project" value="TreeGrafter"/>
</dbReference>
<dbReference type="SMART" id="SM00409">
    <property type="entry name" value="IG"/>
    <property type="match status" value="2"/>
</dbReference>
<dbReference type="AlphaFoldDB" id="A0A8C9RHM0"/>
<dbReference type="InterPro" id="IPR013106">
    <property type="entry name" value="Ig_V-set"/>
</dbReference>
<dbReference type="Ensembl" id="ENSSFOT00015016276.2">
    <property type="protein sequence ID" value="ENSSFOP00015016091.1"/>
    <property type="gene ID" value="ENSSFOG00015010392.2"/>
</dbReference>
<evidence type="ECO:0000256" key="2">
    <source>
        <dbReference type="ARBA" id="ARBA00022692"/>
    </source>
</evidence>
<dbReference type="RefSeq" id="XP_029110649.1">
    <property type="nucleotide sequence ID" value="XM_029254816.1"/>
</dbReference>
<dbReference type="GeneTree" id="ENSGT00950000182977"/>
<comment type="subcellular location">
    <subcellularLocation>
        <location evidence="1">Membrane</location>
    </subcellularLocation>
</comment>
<dbReference type="InterPro" id="IPR050671">
    <property type="entry name" value="CD300_family_receptors"/>
</dbReference>
<dbReference type="Proteomes" id="UP000694397">
    <property type="component" value="Chromosome 1"/>
</dbReference>
<dbReference type="InterPro" id="IPR036179">
    <property type="entry name" value="Ig-like_dom_sf"/>
</dbReference>
<evidence type="ECO:0000259" key="6">
    <source>
        <dbReference type="PROSITE" id="PS50835"/>
    </source>
</evidence>
<dbReference type="InterPro" id="IPR007110">
    <property type="entry name" value="Ig-like_dom"/>
</dbReference>
<keyword evidence="4" id="KW-1133">Transmembrane helix</keyword>
<keyword evidence="2 4" id="KW-0812">Transmembrane</keyword>
<keyword evidence="5" id="KW-0732">Signal</keyword>
<dbReference type="GO" id="GO:0002376">
    <property type="term" value="P:immune system process"/>
    <property type="evidence" value="ECO:0007669"/>
    <property type="project" value="UniProtKB-KW"/>
</dbReference>
<feature type="signal peptide" evidence="5">
    <location>
        <begin position="1"/>
        <end position="21"/>
    </location>
</feature>
<dbReference type="OrthoDB" id="8865476at2759"/>
<reference evidence="7" key="2">
    <citation type="submission" date="2025-08" db="UniProtKB">
        <authorList>
            <consortium name="Ensembl"/>
        </authorList>
    </citation>
    <scope>IDENTIFICATION</scope>
</reference>
<reference evidence="7" key="3">
    <citation type="submission" date="2025-09" db="UniProtKB">
        <authorList>
            <consortium name="Ensembl"/>
        </authorList>
    </citation>
    <scope>IDENTIFICATION</scope>
</reference>
<dbReference type="PANTHER" id="PTHR11860:SF87">
    <property type="entry name" value="CMRF35-LIKE MOLECULE 8"/>
    <property type="match status" value="1"/>
</dbReference>
<keyword evidence="3 4" id="KW-0472">Membrane</keyword>
<dbReference type="SUPFAM" id="SSF48726">
    <property type="entry name" value="Immunoglobulin"/>
    <property type="match status" value="2"/>
</dbReference>
<feature type="transmembrane region" description="Helical" evidence="4">
    <location>
        <begin position="264"/>
        <end position="288"/>
    </location>
</feature>
<sequence>MSPAFLLRLLFLVFGFPGVLGAVSTLKDLTILEGHSVTVPCHYEPQYADHVKYWCRGNLKDFCKSVARTDSTPVDSRVEIHDDPTQMVFSITMKELRAEDSAWYWCGVEIGGIWTADDTASVHISVVHGVSVVNQMVTGEEGGSVSVQCFYSDGHRTSVKKWCRSADWNTCVTLGVNGTMKEDSVVISDDHNRAFTVTLLHLGKKDTGWYRCAAGHQHATVHIEVLPRSLTELTPTTLQTTSLQALDLGHVTRQLDTGAGQDDWVSPLLICGILSILVLVVMVTWRLWGQKPWEMRRRVLEIETDIMVSPVTRSSFFTLFTTLLLSCCSPPVAVKSVNTQVLKLLTERFLRLMSVPTLS</sequence>
<keyword evidence="8" id="KW-1185">Reference proteome</keyword>
<reference evidence="7 8" key="1">
    <citation type="submission" date="2019-04" db="EMBL/GenBank/DDBJ databases">
        <authorList>
            <consortium name="Wellcome Sanger Institute Data Sharing"/>
        </authorList>
    </citation>
    <scope>NUCLEOTIDE SEQUENCE [LARGE SCALE GENOMIC DNA]</scope>
</reference>
<protein>
    <submittedName>
        <fullName evidence="7">Polymeric immunoglobulin receptor</fullName>
    </submittedName>
</protein>